<keyword evidence="4" id="KW-1185">Reference proteome</keyword>
<sequence>MATSTAVHLQNRVLLAKIHFSICYNLMKSTLFSLVFSLLLFPVFSQGIKFEEGTFPQLVNLARQQHKLLMVEVYLNGCPHCAALAPVLQEKKVGDFFNPAFVSTKIEANSAISKELQQQKGITYPEFPLLFFFDANGQLIHQASPAERPNREEFIREVIKHGNEALTPSLRTGNYAARYAKGERGSEFLVNYGKYAKATKDVARQTQIGADLAKLLTKPADMESANGFYIISRLLNDFQNPMAKHFFANLPKYQKYNTSENPKAVKDAAEAIIYNTLYGARTNSLKSSEVVAMREAMVRLGNPAKVVAPRTLLKELEAHFREKNTPAATARFNEYRRIATMDFLDYSYIVRLFNEKATDNSYAPALAGWVTDGAKLFNPGNANHTKDKLADLHNECSKAYLKIGKKSEAKKAVQEALNIAKAAKINTKPYTDQLAKCN</sequence>
<dbReference type="CDD" id="cd02947">
    <property type="entry name" value="TRX_family"/>
    <property type="match status" value="1"/>
</dbReference>
<keyword evidence="1" id="KW-0676">Redox-active center</keyword>
<evidence type="ECO:0000259" key="2">
    <source>
        <dbReference type="PROSITE" id="PS51352"/>
    </source>
</evidence>
<gene>
    <name evidence="3" type="ordered locus">Runsl_3442</name>
</gene>
<dbReference type="Proteomes" id="UP000000493">
    <property type="component" value="Chromosome"/>
</dbReference>
<dbReference type="InterPro" id="IPR017937">
    <property type="entry name" value="Thioredoxin_CS"/>
</dbReference>
<evidence type="ECO:0000313" key="4">
    <source>
        <dbReference type="Proteomes" id="UP000000493"/>
    </source>
</evidence>
<evidence type="ECO:0000313" key="3">
    <source>
        <dbReference type="EMBL" id="AEI49808.1"/>
    </source>
</evidence>
<dbReference type="AlphaFoldDB" id="A0A7U3ZMJ3"/>
<dbReference type="SUPFAM" id="SSF52833">
    <property type="entry name" value="Thioredoxin-like"/>
    <property type="match status" value="1"/>
</dbReference>
<dbReference type="KEGG" id="rsi:Runsl_3442"/>
<proteinExistence type="predicted"/>
<organism evidence="3 4">
    <name type="scientific">Runella slithyformis (strain ATCC 29530 / DSM 19594 / LMG 11500 / NCIMB 11436 / LSU 4)</name>
    <dbReference type="NCBI Taxonomy" id="761193"/>
    <lineage>
        <taxon>Bacteria</taxon>
        <taxon>Pseudomonadati</taxon>
        <taxon>Bacteroidota</taxon>
        <taxon>Cytophagia</taxon>
        <taxon>Cytophagales</taxon>
        <taxon>Spirosomataceae</taxon>
        <taxon>Runella</taxon>
    </lineage>
</organism>
<protein>
    <recommendedName>
        <fullName evidence="2">Thioredoxin domain-containing protein</fullName>
    </recommendedName>
</protein>
<dbReference type="Gene3D" id="3.40.30.10">
    <property type="entry name" value="Glutaredoxin"/>
    <property type="match status" value="1"/>
</dbReference>
<dbReference type="InterPro" id="IPR036249">
    <property type="entry name" value="Thioredoxin-like_sf"/>
</dbReference>
<name>A0A7U3ZMJ3_RUNSL</name>
<dbReference type="EMBL" id="CP002859">
    <property type="protein sequence ID" value="AEI49808.1"/>
    <property type="molecule type" value="Genomic_DNA"/>
</dbReference>
<feature type="domain" description="Thioredoxin" evidence="2">
    <location>
        <begin position="35"/>
        <end position="164"/>
    </location>
</feature>
<dbReference type="PROSITE" id="PS51352">
    <property type="entry name" value="THIOREDOXIN_2"/>
    <property type="match status" value="1"/>
</dbReference>
<dbReference type="PROSITE" id="PS00194">
    <property type="entry name" value="THIOREDOXIN_1"/>
    <property type="match status" value="1"/>
</dbReference>
<reference evidence="4" key="1">
    <citation type="submission" date="2011-06" db="EMBL/GenBank/DDBJ databases">
        <title>The complete genome of chromosome of Runella slithyformis DSM 19594.</title>
        <authorList>
            <consortium name="US DOE Joint Genome Institute (JGI-PGF)"/>
            <person name="Lucas S."/>
            <person name="Han J."/>
            <person name="Lapidus A."/>
            <person name="Bruce D."/>
            <person name="Goodwin L."/>
            <person name="Pitluck S."/>
            <person name="Peters L."/>
            <person name="Kyrpides N."/>
            <person name="Mavromatis K."/>
            <person name="Ivanova N."/>
            <person name="Ovchinnikova G."/>
            <person name="Zhang X."/>
            <person name="Misra M."/>
            <person name="Detter J.C."/>
            <person name="Tapia R."/>
            <person name="Han C."/>
            <person name="Land M."/>
            <person name="Hauser L."/>
            <person name="Markowitz V."/>
            <person name="Cheng J.-F."/>
            <person name="Hugenholtz P."/>
            <person name="Woyke T."/>
            <person name="Wu D."/>
            <person name="Tindall B."/>
            <person name="Faehrich R."/>
            <person name="Brambilla E."/>
            <person name="Klenk H.-P."/>
            <person name="Eisen J.A."/>
        </authorList>
    </citation>
    <scope>NUCLEOTIDE SEQUENCE [LARGE SCALE GENOMIC DNA]</scope>
    <source>
        <strain evidence="4">ATCC 29530 / DSM 19594 / LMG 11500 / NCIMB 11436 / LSU 4</strain>
    </source>
</reference>
<dbReference type="InterPro" id="IPR013766">
    <property type="entry name" value="Thioredoxin_domain"/>
</dbReference>
<evidence type="ECO:0000256" key="1">
    <source>
        <dbReference type="ARBA" id="ARBA00023284"/>
    </source>
</evidence>
<reference evidence="3 4" key="2">
    <citation type="journal article" date="2012" name="Stand. Genomic Sci.">
        <title>Complete genome sequence of the aquatic bacterium Runella slithyformis type strain (LSU 4(T)).</title>
        <authorList>
            <person name="Copeland A."/>
            <person name="Zhang X."/>
            <person name="Misra M."/>
            <person name="Lapidus A."/>
            <person name="Nolan M."/>
            <person name="Lucas S."/>
            <person name="Deshpande S."/>
            <person name="Cheng J.F."/>
            <person name="Tapia R."/>
            <person name="Goodwin L.A."/>
            <person name="Pitluck S."/>
            <person name="Liolios K."/>
            <person name="Pagani I."/>
            <person name="Ivanova N."/>
            <person name="Mikhailova N."/>
            <person name="Pati A."/>
            <person name="Chen A."/>
            <person name="Palaniappan K."/>
            <person name="Land M."/>
            <person name="Hauser L."/>
            <person name="Pan C."/>
            <person name="Jeffries C.D."/>
            <person name="Detter J.C."/>
            <person name="Brambilla E.M."/>
            <person name="Rohde M."/>
            <person name="Djao O.D."/>
            <person name="Goker M."/>
            <person name="Sikorski J."/>
            <person name="Tindall B.J."/>
            <person name="Woyke T."/>
            <person name="Bristow J."/>
            <person name="Eisen J.A."/>
            <person name="Markowitz V."/>
            <person name="Hugenholtz P."/>
            <person name="Kyrpides N.C."/>
            <person name="Klenk H.P."/>
            <person name="Mavromatis K."/>
        </authorList>
    </citation>
    <scope>NUCLEOTIDE SEQUENCE [LARGE SCALE GENOMIC DNA]</scope>
    <source>
        <strain evidence="4">ATCC 29530 / DSM 19594 / LMG 11500 / NCIMB 11436 / LSU 4</strain>
    </source>
</reference>
<accession>A0A7U3ZMJ3</accession>